<dbReference type="PROSITE" id="PS51384">
    <property type="entry name" value="FAD_FR"/>
    <property type="match status" value="1"/>
</dbReference>
<dbReference type="Proteomes" id="UP000509568">
    <property type="component" value="Chromosome"/>
</dbReference>
<gene>
    <name evidence="3" type="ORF">HWQ56_11575</name>
</gene>
<protein>
    <submittedName>
        <fullName evidence="3">Siderophore-interacting protein</fullName>
    </submittedName>
</protein>
<reference evidence="3 4" key="1">
    <citation type="submission" date="2020-06" db="EMBL/GenBank/DDBJ databases">
        <title>Pseudomonas eucalypticola sp. nov., an endophyte of Eucalyptus dunnii leaves with biocontrol ability of eucalyptus leaf blight.</title>
        <authorList>
            <person name="Liu Y."/>
            <person name="Song Z."/>
            <person name="Zeng H."/>
            <person name="Lu M."/>
            <person name="Wang X."/>
            <person name="Lian X."/>
            <person name="Zhang Q."/>
        </authorList>
    </citation>
    <scope>NUCLEOTIDE SEQUENCE [LARGE SCALE GENOMIC DNA]</scope>
    <source>
        <strain evidence="3 4">NP-1</strain>
    </source>
</reference>
<evidence type="ECO:0000313" key="3">
    <source>
        <dbReference type="EMBL" id="QKZ04393.1"/>
    </source>
</evidence>
<dbReference type="SUPFAM" id="SSF63380">
    <property type="entry name" value="Riboflavin synthase domain-like"/>
    <property type="match status" value="1"/>
</dbReference>
<dbReference type="PANTHER" id="PTHR30157:SF0">
    <property type="entry name" value="NADPH-DEPENDENT FERRIC-CHELATE REDUCTASE"/>
    <property type="match status" value="1"/>
</dbReference>
<organism evidence="3 4">
    <name type="scientific">Pseudomonas eucalypticola</name>
    <dbReference type="NCBI Taxonomy" id="2599595"/>
    <lineage>
        <taxon>Bacteria</taxon>
        <taxon>Pseudomonadati</taxon>
        <taxon>Pseudomonadota</taxon>
        <taxon>Gammaproteobacteria</taxon>
        <taxon>Pseudomonadales</taxon>
        <taxon>Pseudomonadaceae</taxon>
        <taxon>Pseudomonas</taxon>
    </lineage>
</organism>
<comment type="similarity">
    <text evidence="1">Belongs to the SIP oxidoreductase family.</text>
</comment>
<dbReference type="Gene3D" id="2.40.30.10">
    <property type="entry name" value="Translation factors"/>
    <property type="match status" value="1"/>
</dbReference>
<dbReference type="InterPro" id="IPR013113">
    <property type="entry name" value="SIP_FAD-bd"/>
</dbReference>
<dbReference type="CDD" id="cd06193">
    <property type="entry name" value="siderophore_interacting"/>
    <property type="match status" value="1"/>
</dbReference>
<dbReference type="InterPro" id="IPR007037">
    <property type="entry name" value="SIP_rossman_dom"/>
</dbReference>
<feature type="domain" description="FAD-binding FR-type" evidence="2">
    <location>
        <begin position="24"/>
        <end position="151"/>
    </location>
</feature>
<dbReference type="Gene3D" id="3.40.50.80">
    <property type="entry name" value="Nucleotide-binding domain of ferredoxin-NADP reductase (FNR) module"/>
    <property type="match status" value="1"/>
</dbReference>
<sequence length="318" mass="34462">MLTTLANNLRTLAKQAVPAKRASYRIFDVQLKQRVVVTPSLTRLVFTGPQVAHMRTLAPDQRIKLLFPGADGQPAQLPLEGNWHQALRAIDPAVRPPMRTYTLRALRSEMSEVDVEFVLHGDDGPASRWAAHAHPGDRLQMVAPGDAPGDPGGYEWKPPQGLRNVLLIGDETALPAIAGILEALAQASPAPQVQAFIEVPHATDRLDLCAPPGAQLTWLPRDALGLSYGEGLQRAAKQLATLPASAGPGGGEQTLEDVDIDTQILWDLAKPAGNQFYAWVAGESAAVMAIRRHWVGELGLDKRALTFMGYWRLGRALD</sequence>
<dbReference type="InterPro" id="IPR039261">
    <property type="entry name" value="FNR_nucleotide-bd"/>
</dbReference>
<dbReference type="KEGG" id="pez:HWQ56_11575"/>
<dbReference type="InterPro" id="IPR017938">
    <property type="entry name" value="Riboflavin_synthase-like_b-brl"/>
</dbReference>
<name>A0A7D5D741_9PSED</name>
<evidence type="ECO:0000259" key="2">
    <source>
        <dbReference type="PROSITE" id="PS51384"/>
    </source>
</evidence>
<dbReference type="EMBL" id="CP056030">
    <property type="protein sequence ID" value="QKZ04393.1"/>
    <property type="molecule type" value="Genomic_DNA"/>
</dbReference>
<proteinExistence type="inferred from homology"/>
<dbReference type="Pfam" id="PF08021">
    <property type="entry name" value="FAD_binding_9"/>
    <property type="match status" value="1"/>
</dbReference>
<dbReference type="Pfam" id="PF04954">
    <property type="entry name" value="SIP"/>
    <property type="match status" value="1"/>
</dbReference>
<dbReference type="AlphaFoldDB" id="A0A7D5D741"/>
<keyword evidence="4" id="KW-1185">Reference proteome</keyword>
<dbReference type="RefSeq" id="WP_158158256.1">
    <property type="nucleotide sequence ID" value="NZ_CP056030.1"/>
</dbReference>
<evidence type="ECO:0000256" key="1">
    <source>
        <dbReference type="ARBA" id="ARBA00035644"/>
    </source>
</evidence>
<dbReference type="GO" id="GO:0016491">
    <property type="term" value="F:oxidoreductase activity"/>
    <property type="evidence" value="ECO:0007669"/>
    <property type="project" value="InterPro"/>
</dbReference>
<dbReference type="InterPro" id="IPR039374">
    <property type="entry name" value="SIP_fam"/>
</dbReference>
<accession>A0A7D5D741</accession>
<evidence type="ECO:0000313" key="4">
    <source>
        <dbReference type="Proteomes" id="UP000509568"/>
    </source>
</evidence>
<dbReference type="PANTHER" id="PTHR30157">
    <property type="entry name" value="FERRIC REDUCTASE, NADPH-DEPENDENT"/>
    <property type="match status" value="1"/>
</dbReference>
<dbReference type="InterPro" id="IPR017927">
    <property type="entry name" value="FAD-bd_FR_type"/>
</dbReference>